<proteinExistence type="predicted"/>
<accession>A0A4R5U6A6</accession>
<dbReference type="Proteomes" id="UP000295238">
    <property type="component" value="Unassembled WGS sequence"/>
</dbReference>
<evidence type="ECO:0000313" key="1">
    <source>
        <dbReference type="EMBL" id="TDK29604.1"/>
    </source>
</evidence>
<keyword evidence="2" id="KW-1185">Reference proteome</keyword>
<dbReference type="OrthoDB" id="5915190at2"/>
<protein>
    <recommendedName>
        <fullName evidence="3">ATP-grasp domain-containing protein</fullName>
    </recommendedName>
</protein>
<comment type="caution">
    <text evidence="1">The sequence shown here is derived from an EMBL/GenBank/DDBJ whole genome shotgun (WGS) entry which is preliminary data.</text>
</comment>
<name>A0A4R5U6A6_9HYPH</name>
<dbReference type="RefSeq" id="WP_133318424.1">
    <property type="nucleotide sequence ID" value="NZ_SMTL01000011.1"/>
</dbReference>
<gene>
    <name evidence="1" type="ORF">E2F50_22450</name>
</gene>
<evidence type="ECO:0008006" key="3">
    <source>
        <dbReference type="Google" id="ProtNLM"/>
    </source>
</evidence>
<dbReference type="AlphaFoldDB" id="A0A4R5U6A6"/>
<evidence type="ECO:0000313" key="2">
    <source>
        <dbReference type="Proteomes" id="UP000295238"/>
    </source>
</evidence>
<organism evidence="1 2">
    <name type="scientific">Rhizobium deserti</name>
    <dbReference type="NCBI Taxonomy" id="2547961"/>
    <lineage>
        <taxon>Bacteria</taxon>
        <taxon>Pseudomonadati</taxon>
        <taxon>Pseudomonadota</taxon>
        <taxon>Alphaproteobacteria</taxon>
        <taxon>Hyphomicrobiales</taxon>
        <taxon>Rhizobiaceae</taxon>
        <taxon>Rhizobium/Agrobacterium group</taxon>
        <taxon>Rhizobium</taxon>
    </lineage>
</organism>
<dbReference type="EMBL" id="SMTL01000011">
    <property type="protein sequence ID" value="TDK29604.1"/>
    <property type="molecule type" value="Genomic_DNA"/>
</dbReference>
<reference evidence="1 2" key="1">
    <citation type="submission" date="2019-03" db="EMBL/GenBank/DDBJ databases">
        <title>Rhizobium sp. nov., an bacterium isolated from biocrust in Mu Us Desert.</title>
        <authorList>
            <person name="Lixiong L."/>
        </authorList>
    </citation>
    <scope>NUCLEOTIDE SEQUENCE [LARGE SCALE GENOMIC DNA]</scope>
    <source>
        <strain evidence="1 2">SPY-1</strain>
    </source>
</reference>
<sequence>MLESHYRELRSIVGRYDEAVVLTAFENWPAPYRERALAIPIHSLPVSLRGLNAIVGQKSRSGMPCSSDDMPPFGFPRDFSIPSEQEIFPKIGPVSWKEVEAFRIMKAGDLEHCLPILLTSMTSRMRLILEPFISLGMPTFLHLFPAVNLTDFIEARLTVKERQIVSARWQRLPEGFAPNQTQKQAVMELAIELAEESPISDMYIDLCIDVGSPDAPARLVEINPVMAELSQGGS</sequence>